<dbReference type="SUPFAM" id="SSF52540">
    <property type="entry name" value="P-loop containing nucleoside triphosphate hydrolases"/>
    <property type="match status" value="1"/>
</dbReference>
<comment type="caution">
    <text evidence="5">The sequence shown here is derived from an EMBL/GenBank/DDBJ whole genome shotgun (WGS) entry which is preliminary data.</text>
</comment>
<dbReference type="AlphaFoldDB" id="A0A813VPZ2"/>
<keyword evidence="6" id="KW-1185">Reference proteome</keyword>
<evidence type="ECO:0000313" key="6">
    <source>
        <dbReference type="Proteomes" id="UP000663879"/>
    </source>
</evidence>
<reference evidence="5" key="1">
    <citation type="submission" date="2021-02" db="EMBL/GenBank/DDBJ databases">
        <authorList>
            <person name="Nowell W R."/>
        </authorList>
    </citation>
    <scope>NUCLEOTIDE SEQUENCE</scope>
    <source>
        <strain evidence="5">Ploen Becks lab</strain>
    </source>
</reference>
<dbReference type="Proteomes" id="UP000663879">
    <property type="component" value="Unassembled WGS sequence"/>
</dbReference>
<accession>A0A813VPZ2</accession>
<dbReference type="OrthoDB" id="9972657at2759"/>
<dbReference type="EMBL" id="CAJNOC010001173">
    <property type="protein sequence ID" value="CAF0841797.1"/>
    <property type="molecule type" value="Genomic_DNA"/>
</dbReference>
<comment type="similarity">
    <text evidence="3">Belongs to the KTI12 family.</text>
</comment>
<gene>
    <name evidence="5" type="ORF">OXX778_LOCUS8496</name>
</gene>
<keyword evidence="1" id="KW-0547">Nucleotide-binding</keyword>
<proteinExistence type="inferred from homology"/>
<name>A0A813VPZ2_9BILA</name>
<dbReference type="InterPro" id="IPR027417">
    <property type="entry name" value="P-loop_NTPase"/>
</dbReference>
<evidence type="ECO:0000313" key="5">
    <source>
        <dbReference type="EMBL" id="CAF0841797.1"/>
    </source>
</evidence>
<evidence type="ECO:0000256" key="3">
    <source>
        <dbReference type="ARBA" id="ARBA00025768"/>
    </source>
</evidence>
<evidence type="ECO:0000256" key="1">
    <source>
        <dbReference type="ARBA" id="ARBA00022741"/>
    </source>
</evidence>
<dbReference type="GO" id="GO:0005524">
    <property type="term" value="F:ATP binding"/>
    <property type="evidence" value="ECO:0007669"/>
    <property type="project" value="UniProtKB-KW"/>
</dbReference>
<dbReference type="PANTHER" id="PTHR12435">
    <property type="match status" value="1"/>
</dbReference>
<sequence>MPFVMMCGLPSSGKTYYANKLAEYLRTTLNKNVLIVNETPFLKDKNSVYLDSGQEKELRANLKSEVQKLMSKEDVVILDYLTYIKGYRYELFCISKLYQTPQCVVSITNSGLSNCSFPKVQQLS</sequence>
<dbReference type="Gene3D" id="3.40.50.300">
    <property type="entry name" value="P-loop containing nucleotide triphosphate hydrolases"/>
    <property type="match status" value="1"/>
</dbReference>
<organism evidence="5 6">
    <name type="scientific">Brachionus calyciflorus</name>
    <dbReference type="NCBI Taxonomy" id="104777"/>
    <lineage>
        <taxon>Eukaryota</taxon>
        <taxon>Metazoa</taxon>
        <taxon>Spiralia</taxon>
        <taxon>Gnathifera</taxon>
        <taxon>Rotifera</taxon>
        <taxon>Eurotatoria</taxon>
        <taxon>Monogononta</taxon>
        <taxon>Pseudotrocha</taxon>
        <taxon>Ploima</taxon>
        <taxon>Brachionidae</taxon>
        <taxon>Brachionus</taxon>
    </lineage>
</organism>
<keyword evidence="2" id="KW-0067">ATP-binding</keyword>
<dbReference type="Pfam" id="PF08433">
    <property type="entry name" value="KTI12"/>
    <property type="match status" value="1"/>
</dbReference>
<protein>
    <recommendedName>
        <fullName evidence="4">Protein KTI12 homolog</fullName>
    </recommendedName>
</protein>
<evidence type="ECO:0000256" key="2">
    <source>
        <dbReference type="ARBA" id="ARBA00022840"/>
    </source>
</evidence>
<evidence type="ECO:0000256" key="4">
    <source>
        <dbReference type="ARBA" id="ARBA00026170"/>
    </source>
</evidence>
<dbReference type="InterPro" id="IPR013641">
    <property type="entry name" value="KTI12/PSTK"/>
</dbReference>